<accession>A0A6C0F2H1</accession>
<dbReference type="EMBL" id="MN739026">
    <property type="protein sequence ID" value="QHT35786.1"/>
    <property type="molecule type" value="Genomic_DNA"/>
</dbReference>
<proteinExistence type="predicted"/>
<protein>
    <submittedName>
        <fullName evidence="1">Uncharacterized protein</fullName>
    </submittedName>
</protein>
<name>A0A6C0F2H1_9ZZZZ</name>
<organism evidence="1">
    <name type="scientific">viral metagenome</name>
    <dbReference type="NCBI Taxonomy" id="1070528"/>
    <lineage>
        <taxon>unclassified sequences</taxon>
        <taxon>metagenomes</taxon>
        <taxon>organismal metagenomes</taxon>
    </lineage>
</organism>
<sequence length="88" mass="9944">MKKALRLFLCVITALLLGAHQHWQVAGVDEVNQCCVYLFPGVMDLGQQLVKHVALNQLAADWVVVLRDKSPNWVVSCPHHWGQRVCLQ</sequence>
<dbReference type="AlphaFoldDB" id="A0A6C0F2H1"/>
<reference evidence="1" key="1">
    <citation type="journal article" date="2020" name="Nature">
        <title>Giant virus diversity and host interactions through global metagenomics.</title>
        <authorList>
            <person name="Schulz F."/>
            <person name="Roux S."/>
            <person name="Paez-Espino D."/>
            <person name="Jungbluth S."/>
            <person name="Walsh D.A."/>
            <person name="Denef V.J."/>
            <person name="McMahon K.D."/>
            <person name="Konstantinidis K.T."/>
            <person name="Eloe-Fadrosh E.A."/>
            <person name="Kyrpides N.C."/>
            <person name="Woyke T."/>
        </authorList>
    </citation>
    <scope>NUCLEOTIDE SEQUENCE</scope>
    <source>
        <strain evidence="1">GVMAG-M-3300009181-41</strain>
    </source>
</reference>
<evidence type="ECO:0000313" key="1">
    <source>
        <dbReference type="EMBL" id="QHT35786.1"/>
    </source>
</evidence>